<proteinExistence type="predicted"/>
<dbReference type="PANTHER" id="PTHR42673:SF4">
    <property type="entry name" value="MALEYLACETOACETATE ISOMERASE"/>
    <property type="match status" value="1"/>
</dbReference>
<feature type="domain" description="GST N-terminal" evidence="1">
    <location>
        <begin position="4"/>
        <end position="84"/>
    </location>
</feature>
<dbReference type="PROSITE" id="PS50404">
    <property type="entry name" value="GST_NTER"/>
    <property type="match status" value="1"/>
</dbReference>
<evidence type="ECO:0000259" key="1">
    <source>
        <dbReference type="PROSITE" id="PS50404"/>
    </source>
</evidence>
<reference evidence="3" key="1">
    <citation type="submission" date="2017-02" db="EMBL/GenBank/DDBJ databases">
        <authorList>
            <person name="Varghese N."/>
            <person name="Submissions S."/>
        </authorList>
    </citation>
    <scope>NUCLEOTIDE SEQUENCE [LARGE SCALE GENOMIC DNA]</scope>
    <source>
        <strain evidence="3">ATCC 27094</strain>
    </source>
</reference>
<dbReference type="RefSeq" id="WP_085934885.1">
    <property type="nucleotide sequence ID" value="NZ_FUWJ01000003.1"/>
</dbReference>
<dbReference type="STRING" id="225324.SAMN02745126_03184"/>
<dbReference type="AlphaFoldDB" id="A0A1T4QEV3"/>
<dbReference type="EMBL" id="FUWJ01000003">
    <property type="protein sequence ID" value="SKA02269.1"/>
    <property type="molecule type" value="Genomic_DNA"/>
</dbReference>
<sequence>MADFTLVIGNKNYSSWSLRGWLMARIAGIDFEEIVVPLDLPETQPTIRKYSPAGRVPVLLHRGLAVWDSLAIAEYLNDLKPEAGLWPAAVAARAHARSISAEMHAGFPELRNNMPMNIRASYPGTGMTPAVRTEIERIASLWRDCRKRFAGAAQKDEGFLFGTISAADAMYAPVVTRLRTYGVKLDSDATAYCTAVLAHPAMKAWIDAAKHEPWLIAKYELA</sequence>
<dbReference type="InterPro" id="IPR040079">
    <property type="entry name" value="Glutathione_S-Trfase"/>
</dbReference>
<dbReference type="InterPro" id="IPR036249">
    <property type="entry name" value="Thioredoxin-like_sf"/>
</dbReference>
<dbReference type="GO" id="GO:0006559">
    <property type="term" value="P:L-phenylalanine catabolic process"/>
    <property type="evidence" value="ECO:0007669"/>
    <property type="project" value="TreeGrafter"/>
</dbReference>
<dbReference type="GO" id="GO:0006749">
    <property type="term" value="P:glutathione metabolic process"/>
    <property type="evidence" value="ECO:0007669"/>
    <property type="project" value="TreeGrafter"/>
</dbReference>
<dbReference type="SFLD" id="SFLDS00019">
    <property type="entry name" value="Glutathione_Transferase_(cytos"/>
    <property type="match status" value="1"/>
</dbReference>
<protein>
    <submittedName>
        <fullName evidence="2">Glutathione S-transferase</fullName>
    </submittedName>
</protein>
<evidence type="ECO:0000313" key="3">
    <source>
        <dbReference type="Proteomes" id="UP000190092"/>
    </source>
</evidence>
<dbReference type="Gene3D" id="3.40.30.10">
    <property type="entry name" value="Glutaredoxin"/>
    <property type="match status" value="1"/>
</dbReference>
<dbReference type="SUPFAM" id="SSF47616">
    <property type="entry name" value="GST C-terminal domain-like"/>
    <property type="match status" value="1"/>
</dbReference>
<keyword evidence="3" id="KW-1185">Reference proteome</keyword>
<dbReference type="GO" id="GO:0016034">
    <property type="term" value="F:maleylacetoacetate isomerase activity"/>
    <property type="evidence" value="ECO:0007669"/>
    <property type="project" value="TreeGrafter"/>
</dbReference>
<evidence type="ECO:0000313" key="2">
    <source>
        <dbReference type="EMBL" id="SKA02269.1"/>
    </source>
</evidence>
<dbReference type="InterPro" id="IPR036282">
    <property type="entry name" value="Glutathione-S-Trfase_C_sf"/>
</dbReference>
<dbReference type="Pfam" id="PF13409">
    <property type="entry name" value="GST_N_2"/>
    <property type="match status" value="1"/>
</dbReference>
<gene>
    <name evidence="2" type="ORF">SAMN02745126_03184</name>
</gene>
<keyword evidence="2" id="KW-0808">Transferase</keyword>
<dbReference type="OrthoDB" id="9799538at2"/>
<accession>A0A1T4QEV3</accession>
<dbReference type="Gene3D" id="1.20.1050.10">
    <property type="match status" value="1"/>
</dbReference>
<dbReference type="SUPFAM" id="SSF52833">
    <property type="entry name" value="Thioredoxin-like"/>
    <property type="match status" value="1"/>
</dbReference>
<dbReference type="GO" id="GO:0004364">
    <property type="term" value="F:glutathione transferase activity"/>
    <property type="evidence" value="ECO:0007669"/>
    <property type="project" value="TreeGrafter"/>
</dbReference>
<dbReference type="PANTHER" id="PTHR42673">
    <property type="entry name" value="MALEYLACETOACETATE ISOMERASE"/>
    <property type="match status" value="1"/>
</dbReference>
<dbReference type="Proteomes" id="UP000190092">
    <property type="component" value="Unassembled WGS sequence"/>
</dbReference>
<name>A0A1T4QEV3_9HYPH</name>
<dbReference type="CDD" id="cd03043">
    <property type="entry name" value="GST_N_1"/>
    <property type="match status" value="1"/>
</dbReference>
<dbReference type="InterPro" id="IPR004045">
    <property type="entry name" value="Glutathione_S-Trfase_N"/>
</dbReference>
<dbReference type="Pfam" id="PF13410">
    <property type="entry name" value="GST_C_2"/>
    <property type="match status" value="1"/>
</dbReference>
<organism evidence="2 3">
    <name type="scientific">Enhydrobacter aerosaccus</name>
    <dbReference type="NCBI Taxonomy" id="225324"/>
    <lineage>
        <taxon>Bacteria</taxon>
        <taxon>Pseudomonadati</taxon>
        <taxon>Pseudomonadota</taxon>
        <taxon>Alphaproteobacteria</taxon>
        <taxon>Hyphomicrobiales</taxon>
        <taxon>Enhydrobacter</taxon>
    </lineage>
</organism>
<dbReference type="CDD" id="cd03194">
    <property type="entry name" value="GST_C_3"/>
    <property type="match status" value="1"/>
</dbReference>